<dbReference type="Pfam" id="PF18893">
    <property type="entry name" value="DUF5652"/>
    <property type="match status" value="1"/>
</dbReference>
<keyword evidence="2" id="KW-0472">Membrane</keyword>
<evidence type="ECO:0000313" key="4">
    <source>
        <dbReference type="EMBL" id="OHA60093.1"/>
    </source>
</evidence>
<organism evidence="4 5">
    <name type="scientific">Candidatus Vogelbacteria bacterium RIFOXYD1_FULL_46_19</name>
    <dbReference type="NCBI Taxonomy" id="1802439"/>
    <lineage>
        <taxon>Bacteria</taxon>
        <taxon>Candidatus Vogeliibacteriota</taxon>
    </lineage>
</organism>
<evidence type="ECO:0000259" key="3">
    <source>
        <dbReference type="Pfam" id="PF18893"/>
    </source>
</evidence>
<accession>A0A1G2QIB0</accession>
<dbReference type="AlphaFoldDB" id="A0A1G2QIB0"/>
<protein>
    <recommendedName>
        <fullName evidence="3">DUF5652 domain-containing protein</fullName>
    </recommendedName>
</protein>
<reference evidence="4 5" key="1">
    <citation type="journal article" date="2016" name="Nat. Commun.">
        <title>Thousands of microbial genomes shed light on interconnected biogeochemical processes in an aquifer system.</title>
        <authorList>
            <person name="Anantharaman K."/>
            <person name="Brown C.T."/>
            <person name="Hug L.A."/>
            <person name="Sharon I."/>
            <person name="Castelle C.J."/>
            <person name="Probst A.J."/>
            <person name="Thomas B.C."/>
            <person name="Singh A."/>
            <person name="Wilkins M.J."/>
            <person name="Karaoz U."/>
            <person name="Brodie E.L."/>
            <person name="Williams K.H."/>
            <person name="Hubbard S.S."/>
            <person name="Banfield J.F."/>
        </authorList>
    </citation>
    <scope>NUCLEOTIDE SEQUENCE [LARGE SCALE GENOMIC DNA]</scope>
</reference>
<sequence length="107" mass="11844">MENPNDILVFASLFWGVILVLIVWSTVWKGLALWQAARRGDKGWYIAMLILQTAGILEIIYLVFVAKFFSGWKTSARPVTTQQSVPTPAQVSSSETVSAEHNTTSSV</sequence>
<feature type="transmembrane region" description="Helical" evidence="2">
    <location>
        <begin position="7"/>
        <end position="24"/>
    </location>
</feature>
<keyword evidence="2" id="KW-1133">Transmembrane helix</keyword>
<name>A0A1G2QIB0_9BACT</name>
<keyword evidence="2" id="KW-0812">Transmembrane</keyword>
<dbReference type="EMBL" id="MHTK01000002">
    <property type="protein sequence ID" value="OHA60093.1"/>
    <property type="molecule type" value="Genomic_DNA"/>
</dbReference>
<evidence type="ECO:0000256" key="2">
    <source>
        <dbReference type="SAM" id="Phobius"/>
    </source>
</evidence>
<evidence type="ECO:0000256" key="1">
    <source>
        <dbReference type="SAM" id="MobiDB-lite"/>
    </source>
</evidence>
<proteinExistence type="predicted"/>
<dbReference type="Proteomes" id="UP000177838">
    <property type="component" value="Unassembled WGS sequence"/>
</dbReference>
<feature type="region of interest" description="Disordered" evidence="1">
    <location>
        <begin position="78"/>
        <end position="107"/>
    </location>
</feature>
<dbReference type="InterPro" id="IPR043712">
    <property type="entry name" value="DUF5652"/>
</dbReference>
<evidence type="ECO:0000313" key="5">
    <source>
        <dbReference type="Proteomes" id="UP000177838"/>
    </source>
</evidence>
<feature type="transmembrane region" description="Helical" evidence="2">
    <location>
        <begin position="44"/>
        <end position="69"/>
    </location>
</feature>
<feature type="domain" description="DUF5652" evidence="3">
    <location>
        <begin position="15"/>
        <end position="67"/>
    </location>
</feature>
<gene>
    <name evidence="4" type="ORF">A2589_00200</name>
</gene>
<comment type="caution">
    <text evidence="4">The sequence shown here is derived from an EMBL/GenBank/DDBJ whole genome shotgun (WGS) entry which is preliminary data.</text>
</comment>
<dbReference type="STRING" id="1802439.A2589_00200"/>